<sequence length="220" mass="24053">IEACEVSARVGLPRPPAMAPCRVKNGVRRAPRELRPSRPCAPSTSDSSRRPGRPLVAPDRPRRWSRPTRPETRASLKSKEAPREPALEGSALHGSRRPAEARCGTAARAGGAEARASARGPESAEQDGRLGQGVAATHGVRALAAYDQKAQRWSYVMWTFFGVVWFSFMLADAFDDNAGVTVLHRWVWRLDVACMLGCCFMAMSMGSAEHRAAEERSARE</sequence>
<dbReference type="Proteomes" id="UP001189429">
    <property type="component" value="Unassembled WGS sequence"/>
</dbReference>
<evidence type="ECO:0000313" key="4">
    <source>
        <dbReference type="Proteomes" id="UP001189429"/>
    </source>
</evidence>
<accession>A0ABN9QY54</accession>
<evidence type="ECO:0000313" key="3">
    <source>
        <dbReference type="EMBL" id="CAK0811317.1"/>
    </source>
</evidence>
<evidence type="ECO:0000256" key="1">
    <source>
        <dbReference type="SAM" id="MobiDB-lite"/>
    </source>
</evidence>
<feature type="region of interest" description="Disordered" evidence="1">
    <location>
        <begin position="1"/>
        <end position="129"/>
    </location>
</feature>
<reference evidence="3" key="1">
    <citation type="submission" date="2023-10" db="EMBL/GenBank/DDBJ databases">
        <authorList>
            <person name="Chen Y."/>
            <person name="Shah S."/>
            <person name="Dougan E. K."/>
            <person name="Thang M."/>
            <person name="Chan C."/>
        </authorList>
    </citation>
    <scope>NUCLEOTIDE SEQUENCE [LARGE SCALE GENOMIC DNA]</scope>
</reference>
<feature type="non-terminal residue" evidence="3">
    <location>
        <position position="1"/>
    </location>
</feature>
<keyword evidence="2" id="KW-0472">Membrane</keyword>
<feature type="transmembrane region" description="Helical" evidence="2">
    <location>
        <begin position="155"/>
        <end position="174"/>
    </location>
</feature>
<proteinExistence type="predicted"/>
<keyword evidence="2" id="KW-1133">Transmembrane helix</keyword>
<protein>
    <submittedName>
        <fullName evidence="3">Uncharacterized protein</fullName>
    </submittedName>
</protein>
<comment type="caution">
    <text evidence="3">The sequence shown here is derived from an EMBL/GenBank/DDBJ whole genome shotgun (WGS) entry which is preliminary data.</text>
</comment>
<keyword evidence="4" id="KW-1185">Reference proteome</keyword>
<gene>
    <name evidence="3" type="ORF">PCOR1329_LOCUS15956</name>
</gene>
<feature type="transmembrane region" description="Helical" evidence="2">
    <location>
        <begin position="186"/>
        <end position="206"/>
    </location>
</feature>
<organism evidence="3 4">
    <name type="scientific">Prorocentrum cordatum</name>
    <dbReference type="NCBI Taxonomy" id="2364126"/>
    <lineage>
        <taxon>Eukaryota</taxon>
        <taxon>Sar</taxon>
        <taxon>Alveolata</taxon>
        <taxon>Dinophyceae</taxon>
        <taxon>Prorocentrales</taxon>
        <taxon>Prorocentraceae</taxon>
        <taxon>Prorocentrum</taxon>
    </lineage>
</organism>
<evidence type="ECO:0000256" key="2">
    <source>
        <dbReference type="SAM" id="Phobius"/>
    </source>
</evidence>
<feature type="compositionally biased region" description="Basic and acidic residues" evidence="1">
    <location>
        <begin position="68"/>
        <end position="86"/>
    </location>
</feature>
<name>A0ABN9QY54_9DINO</name>
<dbReference type="EMBL" id="CAUYUJ010004869">
    <property type="protein sequence ID" value="CAK0811317.1"/>
    <property type="molecule type" value="Genomic_DNA"/>
</dbReference>
<keyword evidence="2" id="KW-0812">Transmembrane</keyword>
<feature type="compositionally biased region" description="Low complexity" evidence="1">
    <location>
        <begin position="101"/>
        <end position="123"/>
    </location>
</feature>